<dbReference type="InterPro" id="IPR055355">
    <property type="entry name" value="ZP-C"/>
</dbReference>
<keyword evidence="7" id="KW-0472">Membrane</keyword>
<feature type="domain" description="EGF-like" evidence="8">
    <location>
        <begin position="690"/>
        <end position="725"/>
    </location>
</feature>
<feature type="domain" description="EGF-like" evidence="8">
    <location>
        <begin position="248"/>
        <end position="288"/>
    </location>
</feature>
<dbReference type="Pfam" id="PF12947">
    <property type="entry name" value="EGF_3"/>
    <property type="match status" value="8"/>
</dbReference>
<dbReference type="SMART" id="SM00181">
    <property type="entry name" value="EGF"/>
    <property type="match status" value="20"/>
</dbReference>
<dbReference type="SUPFAM" id="SSF49265">
    <property type="entry name" value="Fibronectin type III"/>
    <property type="match status" value="1"/>
</dbReference>
<organism evidence="12 13">
    <name type="scientific">Branchiostoma belcheri</name>
    <name type="common">Amphioxus</name>
    <dbReference type="NCBI Taxonomy" id="7741"/>
    <lineage>
        <taxon>Eukaryota</taxon>
        <taxon>Metazoa</taxon>
        <taxon>Chordata</taxon>
        <taxon>Cephalochordata</taxon>
        <taxon>Leptocardii</taxon>
        <taxon>Amphioxiformes</taxon>
        <taxon>Branchiostomatidae</taxon>
        <taxon>Branchiostoma</taxon>
    </lineage>
</organism>
<gene>
    <name evidence="13" type="primary">LOC109464004</name>
</gene>
<feature type="domain" description="EGF-like" evidence="8">
    <location>
        <begin position="888"/>
        <end position="924"/>
    </location>
</feature>
<dbReference type="SUPFAM" id="SSF56436">
    <property type="entry name" value="C-type lectin-like"/>
    <property type="match status" value="1"/>
</dbReference>
<dbReference type="SMART" id="SM00060">
    <property type="entry name" value="FN3"/>
    <property type="match status" value="1"/>
</dbReference>
<evidence type="ECO:0000259" key="9">
    <source>
        <dbReference type="PROSITE" id="PS50041"/>
    </source>
</evidence>
<feature type="domain" description="EGF-like" evidence="8">
    <location>
        <begin position="539"/>
        <end position="579"/>
    </location>
</feature>
<dbReference type="PROSITE" id="PS01186">
    <property type="entry name" value="EGF_2"/>
    <property type="match status" value="16"/>
</dbReference>
<proteinExistence type="predicted"/>
<dbReference type="InterPro" id="IPR000742">
    <property type="entry name" value="EGF"/>
</dbReference>
<dbReference type="InterPro" id="IPR003961">
    <property type="entry name" value="FN3_dom"/>
</dbReference>
<dbReference type="GeneID" id="109464004"/>
<dbReference type="PROSITE" id="PS50026">
    <property type="entry name" value="EGF_3"/>
    <property type="match status" value="20"/>
</dbReference>
<dbReference type="Gene3D" id="2.60.40.3210">
    <property type="entry name" value="Zona pellucida, ZP-N domain"/>
    <property type="match status" value="1"/>
</dbReference>
<protein>
    <submittedName>
        <fullName evidence="13">Neurogenic locus notch homolog protein 3-like</fullName>
    </submittedName>
</protein>
<dbReference type="CDD" id="cd00037">
    <property type="entry name" value="CLECT"/>
    <property type="match status" value="1"/>
</dbReference>
<dbReference type="PROSITE" id="PS50853">
    <property type="entry name" value="FN3"/>
    <property type="match status" value="1"/>
</dbReference>
<sequence length="1541" mass="164578">MSCQAVLGRVDSSDDVRYSCRIQEFLFLSPSVIPSMILSIFRCATLSISILVPPNARNTLMNQDISRLRQSTLKTASLDQVTYRTSGERMDPRVSLPVGLLVLALMGTCVTGQGCRDGYVYHQHSRLCYKAFNHATTYIGAVSRCSSDRGTLAMPRDATTNNFLINLKNAVDNTAKFRFGLTDRHREGVWKWSDNVLLGGFTAWASGNPDNYNNNEDCAEYFPDGYDSSNKWNDGYCDDNRKFICQLDIDECSIGTHNCHSRATCTNTPGSFRCACRTGYSGSGVTCTDINECTTTSSTSRHNCHSRATCTNTVGSFRCACRTGYSGNGVTCTDINECTTGTDNCHSLATCTNTAGSFRCACRTGYSGSGVSCTDINECTTGRHNCHSRATCTNTAGSFRCACRTGYSGSGVTCTDINECTTGRHNCHSRATCTNTVGSFRCACRTGYSGNGVTCTDINECSTGRHNCHSQATCTNTAGSFRCACRTGYSGSGVTCTDINECTTGRHNCNSRATCTNTAGSFRCACRTGYSGSGVTCTDINECTTGRHNCHSLATCTNTAGSFRCACRTGYSGNGVTCTDVDECTTGTHNCHSLATCTNTAGSFTCTCRAGYSGNGVTCTDVDECSNAATHNCDSQATCNNTDGWFTCTYVNECTDNTHNCDTHATCTNTDGGFNCTCNAGYSGDGVDCTDHCDPNPCQNGGVCNNTGESYTCDCAEGWGGTTCEIDADECADNTDDCSAYATCTNTAGSFTCTCNAGYSGDGVTCTDHCDPNPCQNGGVCNNTGVSYTCECAEGWGGPNCETDVDECMDNTHNCDPHATCTNNVGSFTCTCNAGYSGDGVTCTDHCDPNPCQNGGVCNNTGDSYTCDCAEGWGRNLLYGTLFLTCVTTDHCDPNPCQNGGVCNNTGESYTCECAEGWGGTTCEIDVDECADNTDDCHTHATCSNFPGGYNCTCNAGYSGDGVSCTDHCDPNPCQNGGVCNNTGDSYTCECAEGWGGTNCETDADECAENTDDCSAHATCTNTAGSFTCTCNAGYTGDGVTCTDADECAENTDDCSAHATCTNTAGSFTCTCNAGYTGDGVTCTDLSGLTFSDIEMDRMTLSWTASADVTRYRLRYRHAGASYQDLSPPPAPGDTQAIVRGLWADTEYNFTMTAFGEDDEQIGEISGTQKTAEVIVNVDCHQDHMSVTFPRAALTEVDVETMHLLNDSCRATYTETEVTLRTGLQECGTTQESSDDKLIFSNEAFGSPVVHDNGAVRGATFSQRFQCEFVRQFVVSQERTILFNIPPSSFKVVNGENQFTFEMHMFPSADFTETYKSADYPVQVSSSDQLHFGLSVNSPLNNLELFALHCLATPSDDPEASPSVNIIQDGCDIDTTLQLNNALSNDMASYYSIQSFTFPNVDDPSLVYIHCTMVVCFKDDPDSRCSQGCIPATRRRRAVSDVSDARVRRASETDETVTISQGPFKVVRGEKQASAVPTAGIAVGTAAGIAGVLLMVAAVFLVRKRRGRDVKEQAEDRVGFDNYSFELWGKDKAANATPKPE</sequence>
<dbReference type="FunFam" id="2.10.25.10:FF:000038">
    <property type="entry name" value="Fibrillin 2"/>
    <property type="match status" value="15"/>
</dbReference>
<dbReference type="PANTHER" id="PTHR24042:SF5">
    <property type="entry name" value="EGF-LIKE CALCIUM-BINDING DOMAIN-CONTAINING PROTEIN"/>
    <property type="match status" value="1"/>
</dbReference>
<feature type="disulfide bond" evidence="6">
    <location>
        <begin position="914"/>
        <end position="923"/>
    </location>
</feature>
<dbReference type="SMART" id="SM00241">
    <property type="entry name" value="ZP"/>
    <property type="match status" value="1"/>
</dbReference>
<dbReference type="InterPro" id="IPR018378">
    <property type="entry name" value="C-type_lectin_CS"/>
</dbReference>
<dbReference type="FunFam" id="2.10.25.10:FF:000066">
    <property type="entry name" value="FAT atypical cadherin 4"/>
    <property type="match status" value="1"/>
</dbReference>
<reference evidence="13" key="1">
    <citation type="submission" date="2025-08" db="UniProtKB">
        <authorList>
            <consortium name="RefSeq"/>
        </authorList>
    </citation>
    <scope>IDENTIFICATION</scope>
    <source>
        <tissue evidence="13">Gonad</tissue>
    </source>
</reference>
<feature type="domain" description="EGF-like" evidence="8">
    <location>
        <begin position="727"/>
        <end position="765"/>
    </location>
</feature>
<dbReference type="InterPro" id="IPR016187">
    <property type="entry name" value="CTDL_fold"/>
</dbReference>
<evidence type="ECO:0000256" key="6">
    <source>
        <dbReference type="PROSITE-ProRule" id="PRU00076"/>
    </source>
</evidence>
<evidence type="ECO:0000259" key="11">
    <source>
        <dbReference type="PROSITE" id="PS51034"/>
    </source>
</evidence>
<feature type="domain" description="EGF-like" evidence="8">
    <location>
        <begin position="767"/>
        <end position="802"/>
    </location>
</feature>
<dbReference type="PROSITE" id="PS51034">
    <property type="entry name" value="ZP_2"/>
    <property type="match status" value="1"/>
</dbReference>
<dbReference type="PROSITE" id="PS50041">
    <property type="entry name" value="C_TYPE_LECTIN_2"/>
    <property type="match status" value="1"/>
</dbReference>
<feature type="domain" description="ZP" evidence="11">
    <location>
        <begin position="1179"/>
        <end position="1432"/>
    </location>
</feature>
<dbReference type="InterPro" id="IPR049883">
    <property type="entry name" value="NOTCH1_EGF-like"/>
</dbReference>
<keyword evidence="12" id="KW-1185">Reference proteome</keyword>
<dbReference type="Gene3D" id="2.60.40.10">
    <property type="entry name" value="Immunoglobulins"/>
    <property type="match status" value="1"/>
</dbReference>
<feature type="domain" description="EGF-like" evidence="8">
    <location>
        <begin position="457"/>
        <end position="497"/>
    </location>
</feature>
<feature type="domain" description="EGF-like" evidence="8">
    <location>
        <begin position="580"/>
        <end position="620"/>
    </location>
</feature>
<dbReference type="GO" id="GO:0008201">
    <property type="term" value="F:heparin binding"/>
    <property type="evidence" value="ECO:0007669"/>
    <property type="project" value="TreeGrafter"/>
</dbReference>
<dbReference type="SUPFAM" id="SSF57184">
    <property type="entry name" value="Growth factor receptor domain"/>
    <property type="match status" value="5"/>
</dbReference>
<dbReference type="InterPro" id="IPR013783">
    <property type="entry name" value="Ig-like_fold"/>
</dbReference>
<keyword evidence="3" id="KW-0677">Repeat</keyword>
<feature type="domain" description="EGF-like" evidence="8">
    <location>
        <begin position="416"/>
        <end position="456"/>
    </location>
</feature>
<dbReference type="PROSITE" id="PS00022">
    <property type="entry name" value="EGF_1"/>
    <property type="match status" value="4"/>
</dbReference>
<dbReference type="RefSeq" id="XP_019616483.1">
    <property type="nucleotide sequence ID" value="XM_019760924.1"/>
</dbReference>
<keyword evidence="1 6" id="KW-0245">EGF-like domain</keyword>
<dbReference type="OrthoDB" id="4405280at2759"/>
<evidence type="ECO:0000313" key="12">
    <source>
        <dbReference type="Proteomes" id="UP000515135"/>
    </source>
</evidence>
<evidence type="ECO:0000259" key="10">
    <source>
        <dbReference type="PROSITE" id="PS50853"/>
    </source>
</evidence>
<feature type="domain" description="EGF-like" evidence="8">
    <location>
        <begin position="1003"/>
        <end position="1043"/>
    </location>
</feature>
<dbReference type="InterPro" id="IPR000152">
    <property type="entry name" value="EGF-type_Asp/Asn_hydroxyl_site"/>
</dbReference>
<feature type="domain" description="C-type lectin" evidence="9">
    <location>
        <begin position="124"/>
        <end position="246"/>
    </location>
</feature>
<dbReference type="CDD" id="cd00054">
    <property type="entry name" value="EGF_CA"/>
    <property type="match status" value="20"/>
</dbReference>
<dbReference type="Pfam" id="PF00100">
    <property type="entry name" value="Zona_pellucida"/>
    <property type="match status" value="1"/>
</dbReference>
<dbReference type="Pfam" id="PF00008">
    <property type="entry name" value="EGF"/>
    <property type="match status" value="5"/>
</dbReference>
<dbReference type="GO" id="GO:0005615">
    <property type="term" value="C:extracellular space"/>
    <property type="evidence" value="ECO:0007669"/>
    <property type="project" value="TreeGrafter"/>
</dbReference>
<dbReference type="PROSITE" id="PS00010">
    <property type="entry name" value="ASX_HYDROXYL"/>
    <property type="match status" value="17"/>
</dbReference>
<evidence type="ECO:0000256" key="5">
    <source>
        <dbReference type="ARBA" id="ARBA00023180"/>
    </source>
</evidence>
<comment type="caution">
    <text evidence="6">Lacks conserved residue(s) required for the propagation of feature annotation.</text>
</comment>
<dbReference type="Proteomes" id="UP000515135">
    <property type="component" value="Unplaced"/>
</dbReference>
<feature type="domain" description="EGF-like" evidence="8">
    <location>
        <begin position="966"/>
        <end position="1001"/>
    </location>
</feature>
<evidence type="ECO:0000256" key="3">
    <source>
        <dbReference type="ARBA" id="ARBA00022737"/>
    </source>
</evidence>
<dbReference type="InterPro" id="IPR001881">
    <property type="entry name" value="EGF-like_Ca-bd_dom"/>
</dbReference>
<dbReference type="InterPro" id="IPR001304">
    <property type="entry name" value="C-type_lectin-like"/>
</dbReference>
<feature type="disulfide bond" evidence="6">
    <location>
        <begin position="792"/>
        <end position="801"/>
    </location>
</feature>
<evidence type="ECO:0000256" key="2">
    <source>
        <dbReference type="ARBA" id="ARBA00022729"/>
    </source>
</evidence>
<feature type="domain" description="EGF-like" evidence="8">
    <location>
        <begin position="926"/>
        <end position="964"/>
    </location>
</feature>
<dbReference type="KEGG" id="bbel:109464004"/>
<dbReference type="InterPro" id="IPR016186">
    <property type="entry name" value="C-type_lectin-like/link_sf"/>
</dbReference>
<feature type="domain" description="EGF-like" evidence="8">
    <location>
        <begin position="498"/>
        <end position="538"/>
    </location>
</feature>
<feature type="domain" description="EGF-like" evidence="8">
    <location>
        <begin position="289"/>
        <end position="333"/>
    </location>
</feature>
<dbReference type="PANTHER" id="PTHR24042">
    <property type="entry name" value="NEL HOMOLOG"/>
    <property type="match status" value="1"/>
</dbReference>
<keyword evidence="2" id="KW-0732">Signal</keyword>
<dbReference type="Gene3D" id="2.10.25.10">
    <property type="entry name" value="Laminin"/>
    <property type="match status" value="20"/>
</dbReference>
<dbReference type="PROSITE" id="PS01187">
    <property type="entry name" value="EGF_CA"/>
    <property type="match status" value="5"/>
</dbReference>
<dbReference type="CDD" id="cd00063">
    <property type="entry name" value="FN3"/>
    <property type="match status" value="1"/>
</dbReference>
<feature type="domain" description="EGF-like" evidence="8">
    <location>
        <begin position="804"/>
        <end position="844"/>
    </location>
</feature>
<evidence type="ECO:0000259" key="8">
    <source>
        <dbReference type="PROSITE" id="PS50026"/>
    </source>
</evidence>
<keyword evidence="7" id="KW-1133">Transmembrane helix</keyword>
<dbReference type="SUPFAM" id="SSF57196">
    <property type="entry name" value="EGF/Laminin"/>
    <property type="match status" value="6"/>
</dbReference>
<accession>A0A6P4XWM8</accession>
<dbReference type="InterPro" id="IPR001507">
    <property type="entry name" value="ZP_dom"/>
</dbReference>
<dbReference type="Pfam" id="PF07645">
    <property type="entry name" value="EGF_CA"/>
    <property type="match status" value="8"/>
</dbReference>
<evidence type="ECO:0000313" key="13">
    <source>
        <dbReference type="RefSeq" id="XP_019616483.1"/>
    </source>
</evidence>
<feature type="domain" description="EGF-like" evidence="8">
    <location>
        <begin position="845"/>
        <end position="876"/>
    </location>
</feature>
<dbReference type="InterPro" id="IPR024731">
    <property type="entry name" value="NELL2-like_EGF"/>
</dbReference>
<feature type="domain" description="EGF-like" evidence="8">
    <location>
        <begin position="650"/>
        <end position="688"/>
    </location>
</feature>
<feature type="domain" description="EGF-like" evidence="8">
    <location>
        <begin position="334"/>
        <end position="374"/>
    </location>
</feature>
<dbReference type="InterPro" id="IPR018097">
    <property type="entry name" value="EGF_Ca-bd_CS"/>
</dbReference>
<keyword evidence="5" id="KW-0325">Glycoprotein</keyword>
<feature type="domain" description="EGF-like" evidence="8">
    <location>
        <begin position="1044"/>
        <end position="1084"/>
    </location>
</feature>
<feature type="transmembrane region" description="Helical" evidence="7">
    <location>
        <begin position="1481"/>
        <end position="1502"/>
    </location>
</feature>
<dbReference type="SMART" id="SM00179">
    <property type="entry name" value="EGF_CA"/>
    <property type="match status" value="21"/>
</dbReference>
<dbReference type="InterPro" id="IPR042235">
    <property type="entry name" value="ZP-C_dom"/>
</dbReference>
<keyword evidence="7" id="KW-0812">Transmembrane</keyword>
<dbReference type="InterPro" id="IPR036116">
    <property type="entry name" value="FN3_sf"/>
</dbReference>
<feature type="disulfide bond" evidence="6">
    <location>
        <begin position="715"/>
        <end position="724"/>
    </location>
</feature>
<dbReference type="Gene3D" id="3.10.100.10">
    <property type="entry name" value="Mannose-Binding Protein A, subunit A"/>
    <property type="match status" value="1"/>
</dbReference>
<feature type="domain" description="Fibronectin type-III" evidence="10">
    <location>
        <begin position="1085"/>
        <end position="1174"/>
    </location>
</feature>
<dbReference type="FunFam" id="2.10.25.10:FF:000321">
    <property type="entry name" value="Protein delta homolog 1"/>
    <property type="match status" value="3"/>
</dbReference>
<dbReference type="InterPro" id="IPR009030">
    <property type="entry name" value="Growth_fac_rcpt_cys_sf"/>
</dbReference>
<dbReference type="SMART" id="SM00034">
    <property type="entry name" value="CLECT"/>
    <property type="match status" value="1"/>
</dbReference>
<dbReference type="PROSITE" id="PS00615">
    <property type="entry name" value="C_TYPE_LECTIN_1"/>
    <property type="match status" value="1"/>
</dbReference>
<evidence type="ECO:0000256" key="7">
    <source>
        <dbReference type="SAM" id="Phobius"/>
    </source>
</evidence>
<keyword evidence="4 6" id="KW-1015">Disulfide bond</keyword>
<evidence type="ECO:0000256" key="1">
    <source>
        <dbReference type="ARBA" id="ARBA00022536"/>
    </source>
</evidence>
<dbReference type="Pfam" id="PF00041">
    <property type="entry name" value="fn3"/>
    <property type="match status" value="1"/>
</dbReference>
<feature type="domain" description="EGF-like" evidence="8">
    <location>
        <begin position="375"/>
        <end position="415"/>
    </location>
</feature>
<name>A0A6P4XWM8_BRABE</name>
<dbReference type="InterPro" id="IPR051586">
    <property type="entry name" value="PKC-binding_NELL"/>
</dbReference>
<dbReference type="Gene3D" id="2.60.40.4100">
    <property type="entry name" value="Zona pellucida, ZP-C domain"/>
    <property type="match status" value="1"/>
</dbReference>
<dbReference type="GO" id="GO:0005509">
    <property type="term" value="F:calcium ion binding"/>
    <property type="evidence" value="ECO:0007669"/>
    <property type="project" value="InterPro"/>
</dbReference>
<feature type="disulfide bond" evidence="6">
    <location>
        <begin position="991"/>
        <end position="1000"/>
    </location>
</feature>
<evidence type="ECO:0000256" key="4">
    <source>
        <dbReference type="ARBA" id="ARBA00023157"/>
    </source>
</evidence>